<feature type="transmembrane region" description="Helical" evidence="2">
    <location>
        <begin position="104"/>
        <end position="125"/>
    </location>
</feature>
<dbReference type="OrthoDB" id="3854688at2"/>
<gene>
    <name evidence="3" type="ORF">FCI23_00335</name>
</gene>
<evidence type="ECO:0000313" key="4">
    <source>
        <dbReference type="Proteomes" id="UP000305778"/>
    </source>
</evidence>
<dbReference type="RefSeq" id="WP_136721385.1">
    <property type="nucleotide sequence ID" value="NZ_JAOPYF010000050.1"/>
</dbReference>
<keyword evidence="4" id="KW-1185">Reference proteome</keyword>
<reference evidence="3 4" key="1">
    <citation type="submission" date="2019-04" db="EMBL/GenBank/DDBJ databases">
        <title>Streptomyces oryziradicis sp. nov., a novel actinomycete isolated from rhizosphere soil of rice (Oryza sativa L.).</title>
        <authorList>
            <person name="Li C."/>
        </authorList>
    </citation>
    <scope>NUCLEOTIDE SEQUENCE [LARGE SCALE GENOMIC DNA]</scope>
    <source>
        <strain evidence="3 4">NEAU-C40</strain>
    </source>
</reference>
<dbReference type="AlphaFoldDB" id="A0A4U0T990"/>
<feature type="region of interest" description="Disordered" evidence="1">
    <location>
        <begin position="132"/>
        <end position="167"/>
    </location>
</feature>
<proteinExistence type="predicted"/>
<keyword evidence="2" id="KW-1133">Transmembrane helix</keyword>
<accession>A0A4U0T990</accession>
<dbReference type="Proteomes" id="UP000305778">
    <property type="component" value="Unassembled WGS sequence"/>
</dbReference>
<keyword evidence="2" id="KW-0812">Transmembrane</keyword>
<name>A0A4U0T990_9ACTN</name>
<evidence type="ECO:0000256" key="2">
    <source>
        <dbReference type="SAM" id="Phobius"/>
    </source>
</evidence>
<feature type="region of interest" description="Disordered" evidence="1">
    <location>
        <begin position="1"/>
        <end position="21"/>
    </location>
</feature>
<organism evidence="3 4">
    <name type="scientific">Actinacidiphila oryziradicis</name>
    <dbReference type="NCBI Taxonomy" id="2571141"/>
    <lineage>
        <taxon>Bacteria</taxon>
        <taxon>Bacillati</taxon>
        <taxon>Actinomycetota</taxon>
        <taxon>Actinomycetes</taxon>
        <taxon>Kitasatosporales</taxon>
        <taxon>Streptomycetaceae</taxon>
        <taxon>Actinacidiphila</taxon>
    </lineage>
</organism>
<evidence type="ECO:0000256" key="1">
    <source>
        <dbReference type="SAM" id="MobiDB-lite"/>
    </source>
</evidence>
<comment type="caution">
    <text evidence="3">The sequence shown here is derived from an EMBL/GenBank/DDBJ whole genome shotgun (WGS) entry which is preliminary data.</text>
</comment>
<keyword evidence="2" id="KW-0472">Membrane</keyword>
<sequence>MPDDVGGRPFPDGDDHGDADEEFASVVFDEDFVRAALFHEPSAHERMLAATRTEARLVRFNEPSDPPAELLGAEDTGQRDAEYDELYAQRRPYRGHHTRWHRSVAWLLAVVMGIGVVALAFAAVYRGAGGARQPSVPPASPAGRVGAPSVAPSATSIPPVAASPARR</sequence>
<dbReference type="EMBL" id="SUMC01000001">
    <property type="protein sequence ID" value="TKA13225.1"/>
    <property type="molecule type" value="Genomic_DNA"/>
</dbReference>
<protein>
    <submittedName>
        <fullName evidence="3">Uncharacterized protein</fullName>
    </submittedName>
</protein>
<evidence type="ECO:0000313" key="3">
    <source>
        <dbReference type="EMBL" id="TKA13225.1"/>
    </source>
</evidence>